<dbReference type="InterPro" id="IPR005583">
    <property type="entry name" value="YaaA"/>
</dbReference>
<dbReference type="GeneID" id="77468289"/>
<reference evidence="3" key="1">
    <citation type="journal article" date="2018" name="MSphere">
        <title>Fusobacterium Genomics Using MinION and Illumina Sequencing Enables Genome Completion and Correction.</title>
        <authorList>
            <person name="Todd S.M."/>
            <person name="Settlage R.E."/>
            <person name="Lahmers K.K."/>
            <person name="Slade D.J."/>
        </authorList>
    </citation>
    <scope>NUCLEOTIDE SEQUENCE [LARGE SCALE GENOMIC DNA]</scope>
    <source>
        <strain evidence="3">ATCC 27725</strain>
    </source>
</reference>
<dbReference type="EMBL" id="CP028103">
    <property type="protein sequence ID" value="AVQ31500.1"/>
    <property type="molecule type" value="Genomic_DNA"/>
</dbReference>
<proteinExistence type="inferred from homology"/>
<evidence type="ECO:0000313" key="3">
    <source>
        <dbReference type="Proteomes" id="UP000241238"/>
    </source>
</evidence>
<keyword evidence="3" id="KW-1185">Reference proteome</keyword>
<dbReference type="Pfam" id="PF03883">
    <property type="entry name" value="H2O2_YaaD"/>
    <property type="match status" value="1"/>
</dbReference>
<dbReference type="RefSeq" id="WP_005947674.1">
    <property type="nucleotide sequence ID" value="NZ_CP028103.1"/>
</dbReference>
<dbReference type="HAMAP" id="MF_00652">
    <property type="entry name" value="UPF0246"/>
    <property type="match status" value="1"/>
</dbReference>
<dbReference type="Proteomes" id="UP000241238">
    <property type="component" value="Chromosome"/>
</dbReference>
<dbReference type="PANTHER" id="PTHR30283">
    <property type="entry name" value="PEROXIDE STRESS RESPONSE PROTEIN YAAA"/>
    <property type="match status" value="1"/>
</dbReference>
<protein>
    <recommendedName>
        <fullName evidence="1">UPF0246 protein C4N18_09810</fullName>
    </recommendedName>
</protein>
<accession>A0ABN5JHH1</accession>
<name>A0ABN5JHH1_FUSVA</name>
<comment type="similarity">
    <text evidence="1">Belongs to the UPF0246 family.</text>
</comment>
<evidence type="ECO:0000313" key="2">
    <source>
        <dbReference type="EMBL" id="AVQ31500.1"/>
    </source>
</evidence>
<sequence>MKIIFSPSKEMRDNEILSLPSSPVFFKEKNFELLKKLQSFSKEEIAEIMKIKGKLLEETFENIKNFDSLKAVSALSLYNGVSFKNLELEKYSKDNIEYANNTLLILSAFYGVLRPSDYVRKYRLDMTMKIDSTSLYSFWNRIVTDYIINLLQKDSDKVLINLASGEYSKMIERKNFPYKIIDIDFKENKNGKFQSVSSFAKQGRGSMLNYLIKNKINDAEKIKEYSELGYSLNIELSDNNKFIFTR</sequence>
<evidence type="ECO:0000256" key="1">
    <source>
        <dbReference type="HAMAP-Rule" id="MF_00652"/>
    </source>
</evidence>
<dbReference type="PANTHER" id="PTHR30283:SF4">
    <property type="entry name" value="PEROXIDE STRESS RESISTANCE PROTEIN YAAA"/>
    <property type="match status" value="1"/>
</dbReference>
<organism evidence="2 3">
    <name type="scientific">Fusobacterium varium ATCC 27725</name>
    <dbReference type="NCBI Taxonomy" id="469618"/>
    <lineage>
        <taxon>Bacteria</taxon>
        <taxon>Fusobacteriati</taxon>
        <taxon>Fusobacteriota</taxon>
        <taxon>Fusobacteriia</taxon>
        <taxon>Fusobacteriales</taxon>
        <taxon>Fusobacteriaceae</taxon>
        <taxon>Fusobacterium</taxon>
    </lineage>
</organism>
<gene>
    <name evidence="2" type="ORF">C4N18_09810</name>
</gene>